<dbReference type="InParanoid" id="A0A554MVP2"/>
<keyword evidence="2" id="KW-1185">Reference proteome</keyword>
<protein>
    <submittedName>
        <fullName evidence="1">Uncharacterized protein</fullName>
    </submittedName>
</protein>
<accession>A0A554MVP2</accession>
<proteinExistence type="predicted"/>
<evidence type="ECO:0000313" key="1">
    <source>
        <dbReference type="EMBL" id="TSD09171.1"/>
    </source>
</evidence>
<dbReference type="EMBL" id="QMDX01000017">
    <property type="protein sequence ID" value="TSD09171.1"/>
    <property type="molecule type" value="Genomic_DNA"/>
</dbReference>
<organism evidence="1 2">
    <name type="scientific">Haloglomus irregulare</name>
    <dbReference type="NCBI Taxonomy" id="2234134"/>
    <lineage>
        <taxon>Archaea</taxon>
        <taxon>Methanobacteriati</taxon>
        <taxon>Methanobacteriota</taxon>
        <taxon>Stenosarchaea group</taxon>
        <taxon>Halobacteria</taxon>
        <taxon>Halobacteriales</taxon>
        <taxon>Natronomonadaceae</taxon>
        <taxon>Haloglomus</taxon>
    </lineage>
</organism>
<comment type="caution">
    <text evidence="1">The sequence shown here is derived from an EMBL/GenBank/DDBJ whole genome shotgun (WGS) entry which is preliminary data.</text>
</comment>
<dbReference type="Proteomes" id="UP000319894">
    <property type="component" value="Unassembled WGS sequence"/>
</dbReference>
<gene>
    <name evidence="1" type="ORF">DP107_16900</name>
</gene>
<dbReference type="AlphaFoldDB" id="A0A554MVP2"/>
<reference evidence="1 2" key="1">
    <citation type="submission" date="2018-06" db="EMBL/GenBank/DDBJ databases">
        <title>Natronomonas sp. F16-60 a new haloarchaeon isolated from a solar saltern of Isla Cristina, Huelva, Spain.</title>
        <authorList>
            <person name="Duran-Viseras A."/>
            <person name="Sanchez-Porro C."/>
            <person name="Ventosa A."/>
        </authorList>
    </citation>
    <scope>NUCLEOTIDE SEQUENCE [LARGE SCALE GENOMIC DNA]</scope>
    <source>
        <strain evidence="1 2">F16-60</strain>
    </source>
</reference>
<evidence type="ECO:0000313" key="2">
    <source>
        <dbReference type="Proteomes" id="UP000319894"/>
    </source>
</evidence>
<sequence length="66" mass="7245">MGTALVERVRVTHEDRTLGARVLSNAAEGGEFYEQFGLHQSGRGHSTIGGEEYSVALLTERIRAEQ</sequence>
<name>A0A554MVP2_9EURY</name>